<keyword evidence="3" id="KW-1185">Reference proteome</keyword>
<sequence length="206" mass="22902">MAISKSNYDPKIIPQNNCSKEEESQQTGNPPTDGELFETINDIEGCEEVFEDDIFEWLDLENQHPSFQILNAEEIIQAFDHSSDINDADNKDQDFEDLRTISHTEGVQALTSALKYLEQRSDVSPIDLLFLKNWRDRAATDRNSGLLQQKLMSILLSNGSAKDDGGVTAAVQDGFSDELLTADATELLEISNRLHSSTSSDTSSTI</sequence>
<dbReference type="OrthoDB" id="8368170at2759"/>
<dbReference type="Proteomes" id="UP000499080">
    <property type="component" value="Unassembled WGS sequence"/>
</dbReference>
<reference evidence="2 3" key="1">
    <citation type="journal article" date="2019" name="Sci. Rep.">
        <title>Orb-weaving spider Araneus ventricosus genome elucidates the spidroin gene catalogue.</title>
        <authorList>
            <person name="Kono N."/>
            <person name="Nakamura H."/>
            <person name="Ohtoshi R."/>
            <person name="Moran D.A.P."/>
            <person name="Shinohara A."/>
            <person name="Yoshida Y."/>
            <person name="Fujiwara M."/>
            <person name="Mori M."/>
            <person name="Tomita M."/>
            <person name="Arakawa K."/>
        </authorList>
    </citation>
    <scope>NUCLEOTIDE SEQUENCE [LARGE SCALE GENOMIC DNA]</scope>
</reference>
<evidence type="ECO:0000313" key="2">
    <source>
        <dbReference type="EMBL" id="GBN67862.1"/>
    </source>
</evidence>
<gene>
    <name evidence="2" type="ORF">AVEN_252133_1</name>
</gene>
<protein>
    <submittedName>
        <fullName evidence="2">Uncharacterized protein</fullName>
    </submittedName>
</protein>
<feature type="region of interest" description="Disordered" evidence="1">
    <location>
        <begin position="1"/>
        <end position="34"/>
    </location>
</feature>
<evidence type="ECO:0000313" key="3">
    <source>
        <dbReference type="Proteomes" id="UP000499080"/>
    </source>
</evidence>
<evidence type="ECO:0000256" key="1">
    <source>
        <dbReference type="SAM" id="MobiDB-lite"/>
    </source>
</evidence>
<comment type="caution">
    <text evidence="2">The sequence shown here is derived from an EMBL/GenBank/DDBJ whole genome shotgun (WGS) entry which is preliminary data.</text>
</comment>
<organism evidence="2 3">
    <name type="scientific">Araneus ventricosus</name>
    <name type="common">Orbweaver spider</name>
    <name type="synonym">Epeira ventricosa</name>
    <dbReference type="NCBI Taxonomy" id="182803"/>
    <lineage>
        <taxon>Eukaryota</taxon>
        <taxon>Metazoa</taxon>
        <taxon>Ecdysozoa</taxon>
        <taxon>Arthropoda</taxon>
        <taxon>Chelicerata</taxon>
        <taxon>Arachnida</taxon>
        <taxon>Araneae</taxon>
        <taxon>Araneomorphae</taxon>
        <taxon>Entelegynae</taxon>
        <taxon>Araneoidea</taxon>
        <taxon>Araneidae</taxon>
        <taxon>Araneus</taxon>
    </lineage>
</organism>
<dbReference type="AlphaFoldDB" id="A0A4Y2QWU0"/>
<dbReference type="EMBL" id="BGPR01015064">
    <property type="protein sequence ID" value="GBN67862.1"/>
    <property type="molecule type" value="Genomic_DNA"/>
</dbReference>
<proteinExistence type="predicted"/>
<name>A0A4Y2QWU0_ARAVE</name>
<accession>A0A4Y2QWU0</accession>